<evidence type="ECO:0000313" key="3">
    <source>
        <dbReference type="Proteomes" id="UP000694867"/>
    </source>
</evidence>
<proteinExistence type="predicted"/>
<dbReference type="Proteomes" id="UP000694867">
    <property type="component" value="Unplaced"/>
</dbReference>
<reference evidence="4" key="1">
    <citation type="submission" date="2025-08" db="UniProtKB">
        <authorList>
            <consortium name="RefSeq"/>
        </authorList>
    </citation>
    <scope>IDENTIFICATION</scope>
</reference>
<dbReference type="GeneID" id="100906800"/>
<evidence type="ECO:0000256" key="1">
    <source>
        <dbReference type="SAM" id="Coils"/>
    </source>
</evidence>
<dbReference type="PROSITE" id="PS51386">
    <property type="entry name" value="RINT1_TIP20"/>
    <property type="match status" value="1"/>
</dbReference>
<evidence type="ECO:0000256" key="2">
    <source>
        <dbReference type="SAM" id="MobiDB-lite"/>
    </source>
</evidence>
<gene>
    <name evidence="4" type="primary">LOC100906800</name>
</gene>
<dbReference type="PANTHER" id="PTHR13520">
    <property type="entry name" value="RAD50-INTERACTING PROTEIN 1 RINT-1"/>
    <property type="match status" value="1"/>
</dbReference>
<keyword evidence="3" id="KW-1185">Reference proteome</keyword>
<dbReference type="Pfam" id="PF04437">
    <property type="entry name" value="RINT1_TIP1"/>
    <property type="match status" value="1"/>
</dbReference>
<feature type="coiled-coil region" evidence="1">
    <location>
        <begin position="36"/>
        <end position="63"/>
    </location>
</feature>
<sequence>MSEKAAEPLAPRKDPVQTAAVVDELNAEIGGDMRQISRAKQYHESLQAKKKSLELKMRQVKENGQADPEQVKGLLNFARDSLAKMELLEDVHCRILNDVSTHLESASQVKQEFDTSLADIQRLLRLRQYLQWIAKLEDISQYIEEAVERADDGSAIAHLALLVDAWLKLKTSECHHLMSFLKKTIIYWQNLLKEKFEKEFDRVLSSLGWPLINSTVAANLSCTPDTFAMFETAFLNLYKIQLPHELLMQENQAPSANGTLLPIEMMVKPLKKRFLFHFVSKRQTNRVDKPEWYLTQTLTWIQDHSVFCEKFVQPILAKHNIEGIHATLELMRSLVQTAIAKLEVDLPLLLAEDNELLLTHTIEEVLLFHAELRNFGYPAQFPCILNALTTDRCFIRWIALEKKFADEKRDKLLSSPSAWTCPYSLESDIESDLEDTLKVPECAEGFMMLLSSMTERYRHLENPEHALKFLSLQQILLEDFRVCLLQIFNSRMEGGSLYDVCPILNAAHYVVFVLNEWSNQPFFINLLEVCNKLERRRASTQQSLCSSDVTEPTSPDSDTPSTVVNANQASTEESVFEQVTDLLEKLYKDAILTMVDCLLSDIKIKCRAYHREKWFCMPAATRDEPLALTPTAFPMLSLLQCHLSRLHAALAAPLFAMLWQGLARGLSLYIYEDIILENYFSEGGAQQLGFDLERNLFPLFSPYSETPENFFKEVKEACTLLNMPRAVAWILQETLKSARLTDVVQGSAALEEQGVFNLSPSQAMHVLSKRNDLSSTSA</sequence>
<dbReference type="Gene3D" id="1.20.58.1420">
    <property type="entry name" value="Dsl1p vesicle tethering complex, Tip20p subunit, domain B"/>
    <property type="match status" value="1"/>
</dbReference>
<dbReference type="InterPro" id="IPR042044">
    <property type="entry name" value="EXOC6PINT-1/Sec15/Tip20_C_dom2"/>
</dbReference>
<accession>A0AAJ7SFC0</accession>
<dbReference type="AlphaFoldDB" id="A0AAJ7SFC0"/>
<dbReference type="GO" id="GO:0060628">
    <property type="term" value="P:regulation of ER to Golgi vesicle-mediated transport"/>
    <property type="evidence" value="ECO:0007669"/>
    <property type="project" value="TreeGrafter"/>
</dbReference>
<dbReference type="Gene3D" id="1.20.58.670">
    <property type="entry name" value="Dsl1p vesicle tethering complex, Tip20p subunit, domain D"/>
    <property type="match status" value="1"/>
</dbReference>
<dbReference type="PANTHER" id="PTHR13520:SF0">
    <property type="entry name" value="RAD50-INTERACTING PROTEIN 1"/>
    <property type="match status" value="1"/>
</dbReference>
<feature type="region of interest" description="Disordered" evidence="2">
    <location>
        <begin position="544"/>
        <end position="564"/>
    </location>
</feature>
<dbReference type="GO" id="GO:0006890">
    <property type="term" value="P:retrograde vesicle-mediated transport, Golgi to endoplasmic reticulum"/>
    <property type="evidence" value="ECO:0007669"/>
    <property type="project" value="InterPro"/>
</dbReference>
<dbReference type="GO" id="GO:0006888">
    <property type="term" value="P:endoplasmic reticulum to Golgi vesicle-mediated transport"/>
    <property type="evidence" value="ECO:0007669"/>
    <property type="project" value="InterPro"/>
</dbReference>
<dbReference type="CTD" id="60561"/>
<organism evidence="3 4">
    <name type="scientific">Galendromus occidentalis</name>
    <name type="common">western predatory mite</name>
    <dbReference type="NCBI Taxonomy" id="34638"/>
    <lineage>
        <taxon>Eukaryota</taxon>
        <taxon>Metazoa</taxon>
        <taxon>Ecdysozoa</taxon>
        <taxon>Arthropoda</taxon>
        <taxon>Chelicerata</taxon>
        <taxon>Arachnida</taxon>
        <taxon>Acari</taxon>
        <taxon>Parasitiformes</taxon>
        <taxon>Mesostigmata</taxon>
        <taxon>Gamasina</taxon>
        <taxon>Phytoseioidea</taxon>
        <taxon>Phytoseiidae</taxon>
        <taxon>Typhlodrominae</taxon>
        <taxon>Galendromus</taxon>
    </lineage>
</organism>
<evidence type="ECO:0000313" key="4">
    <source>
        <dbReference type="RefSeq" id="XP_028967594.1"/>
    </source>
</evidence>
<name>A0AAJ7SFC0_9ACAR</name>
<dbReference type="KEGG" id="goe:100906800"/>
<dbReference type="InterPro" id="IPR007528">
    <property type="entry name" value="RINT1_Tip20"/>
</dbReference>
<dbReference type="InterPro" id="IPR042042">
    <property type="entry name" value="Tip20p_domB"/>
</dbReference>
<protein>
    <submittedName>
        <fullName evidence="4">RAD50-interacting protein 1</fullName>
    </submittedName>
</protein>
<keyword evidence="1" id="KW-0175">Coiled coil</keyword>
<dbReference type="GO" id="GO:0070939">
    <property type="term" value="C:Dsl1/NZR complex"/>
    <property type="evidence" value="ECO:0007669"/>
    <property type="project" value="InterPro"/>
</dbReference>
<dbReference type="RefSeq" id="XP_028967594.1">
    <property type="nucleotide sequence ID" value="XM_029111761.1"/>
</dbReference>